<accession>A0ABT9P6I6</accession>
<gene>
    <name evidence="3" type="ORF">J2S57_004043</name>
</gene>
<feature type="region of interest" description="Disordered" evidence="1">
    <location>
        <begin position="125"/>
        <end position="164"/>
    </location>
</feature>
<sequence length="164" mass="17183">MSTSTATARVAPESVPSGPNARPNLRQPARPPLRAARPRLRVVPAPRRSKTGLAVLCVALLGAGLLALLLLNISIGKGAYELSDLQTQQRELAEQRQALSEQVEAEGAPGRLAAKAKKLGMVPAKNPAFIDPEDGTVKGEPEAADAPAPEETSKKPATKVDSSR</sequence>
<feature type="transmembrane region" description="Helical" evidence="2">
    <location>
        <begin position="53"/>
        <end position="73"/>
    </location>
</feature>
<dbReference type="RefSeq" id="WP_307245331.1">
    <property type="nucleotide sequence ID" value="NZ_JAUSQZ010000001.1"/>
</dbReference>
<evidence type="ECO:0000313" key="3">
    <source>
        <dbReference type="EMBL" id="MDP9828294.1"/>
    </source>
</evidence>
<evidence type="ECO:0000256" key="2">
    <source>
        <dbReference type="SAM" id="Phobius"/>
    </source>
</evidence>
<protein>
    <recommendedName>
        <fullName evidence="5">Cell division protein FtsL</fullName>
    </recommendedName>
</protein>
<proteinExistence type="predicted"/>
<comment type="caution">
    <text evidence="3">The sequence shown here is derived from an EMBL/GenBank/DDBJ whole genome shotgun (WGS) entry which is preliminary data.</text>
</comment>
<name>A0ABT9P6I6_9ACTN</name>
<dbReference type="Proteomes" id="UP001235712">
    <property type="component" value="Unassembled WGS sequence"/>
</dbReference>
<keyword evidence="4" id="KW-1185">Reference proteome</keyword>
<feature type="compositionally biased region" description="Low complexity" evidence="1">
    <location>
        <begin position="19"/>
        <end position="36"/>
    </location>
</feature>
<dbReference type="EMBL" id="JAUSQZ010000001">
    <property type="protein sequence ID" value="MDP9828294.1"/>
    <property type="molecule type" value="Genomic_DNA"/>
</dbReference>
<evidence type="ECO:0000256" key="1">
    <source>
        <dbReference type="SAM" id="MobiDB-lite"/>
    </source>
</evidence>
<feature type="region of interest" description="Disordered" evidence="1">
    <location>
        <begin position="1"/>
        <end position="36"/>
    </location>
</feature>
<organism evidence="3 4">
    <name type="scientific">Kineosporia succinea</name>
    <dbReference type="NCBI Taxonomy" id="84632"/>
    <lineage>
        <taxon>Bacteria</taxon>
        <taxon>Bacillati</taxon>
        <taxon>Actinomycetota</taxon>
        <taxon>Actinomycetes</taxon>
        <taxon>Kineosporiales</taxon>
        <taxon>Kineosporiaceae</taxon>
        <taxon>Kineosporia</taxon>
    </lineage>
</organism>
<keyword evidence="2" id="KW-1133">Transmembrane helix</keyword>
<keyword evidence="2" id="KW-0812">Transmembrane</keyword>
<evidence type="ECO:0008006" key="5">
    <source>
        <dbReference type="Google" id="ProtNLM"/>
    </source>
</evidence>
<reference evidence="3 4" key="1">
    <citation type="submission" date="2023-07" db="EMBL/GenBank/DDBJ databases">
        <title>Sequencing the genomes of 1000 actinobacteria strains.</title>
        <authorList>
            <person name="Klenk H.-P."/>
        </authorList>
    </citation>
    <scope>NUCLEOTIDE SEQUENCE [LARGE SCALE GENOMIC DNA]</scope>
    <source>
        <strain evidence="3 4">DSM 44388</strain>
    </source>
</reference>
<keyword evidence="2" id="KW-0472">Membrane</keyword>
<evidence type="ECO:0000313" key="4">
    <source>
        <dbReference type="Proteomes" id="UP001235712"/>
    </source>
</evidence>